<sequence>MREGLGVQPSLVLKFIEQRQLCWWGHTQRMDNNRQDKRTYEATAQIERKKGRPILTWNIVLGNIIQERGNSWEDAKILTRSRKEWKMFIYEN</sequence>
<dbReference type="EMBL" id="JARQZJ010000065">
    <property type="protein sequence ID" value="KAK9880570.1"/>
    <property type="molecule type" value="Genomic_DNA"/>
</dbReference>
<evidence type="ECO:0000313" key="2">
    <source>
        <dbReference type="Proteomes" id="UP001431783"/>
    </source>
</evidence>
<name>A0AAW1UDG7_9CUCU</name>
<proteinExistence type="predicted"/>
<dbReference type="Proteomes" id="UP001431783">
    <property type="component" value="Unassembled WGS sequence"/>
</dbReference>
<comment type="caution">
    <text evidence="1">The sequence shown here is derived from an EMBL/GenBank/DDBJ whole genome shotgun (WGS) entry which is preliminary data.</text>
</comment>
<evidence type="ECO:0000313" key="1">
    <source>
        <dbReference type="EMBL" id="KAK9880570.1"/>
    </source>
</evidence>
<reference evidence="1 2" key="1">
    <citation type="submission" date="2023-03" db="EMBL/GenBank/DDBJ databases">
        <title>Genome insight into feeding habits of ladybird beetles.</title>
        <authorList>
            <person name="Li H.-S."/>
            <person name="Huang Y.-H."/>
            <person name="Pang H."/>
        </authorList>
    </citation>
    <scope>NUCLEOTIDE SEQUENCE [LARGE SCALE GENOMIC DNA]</scope>
    <source>
        <strain evidence="1">SYSU_2023b</strain>
        <tissue evidence="1">Whole body</tissue>
    </source>
</reference>
<dbReference type="AlphaFoldDB" id="A0AAW1UDG7"/>
<keyword evidence="2" id="KW-1185">Reference proteome</keyword>
<protein>
    <submittedName>
        <fullName evidence="1">Uncharacterized protein</fullName>
    </submittedName>
</protein>
<gene>
    <name evidence="1" type="ORF">WA026_011810</name>
</gene>
<organism evidence="1 2">
    <name type="scientific">Henosepilachna vigintioctopunctata</name>
    <dbReference type="NCBI Taxonomy" id="420089"/>
    <lineage>
        <taxon>Eukaryota</taxon>
        <taxon>Metazoa</taxon>
        <taxon>Ecdysozoa</taxon>
        <taxon>Arthropoda</taxon>
        <taxon>Hexapoda</taxon>
        <taxon>Insecta</taxon>
        <taxon>Pterygota</taxon>
        <taxon>Neoptera</taxon>
        <taxon>Endopterygota</taxon>
        <taxon>Coleoptera</taxon>
        <taxon>Polyphaga</taxon>
        <taxon>Cucujiformia</taxon>
        <taxon>Coccinelloidea</taxon>
        <taxon>Coccinellidae</taxon>
        <taxon>Epilachninae</taxon>
        <taxon>Epilachnini</taxon>
        <taxon>Henosepilachna</taxon>
    </lineage>
</organism>
<accession>A0AAW1UDG7</accession>